<accession>D6WI10</accession>
<evidence type="ECO:0000256" key="4">
    <source>
        <dbReference type="ARBA" id="ARBA00022737"/>
    </source>
</evidence>
<feature type="domain" description="C2H2-type" evidence="13">
    <location>
        <begin position="74"/>
        <end position="101"/>
    </location>
</feature>
<dbReference type="Proteomes" id="UP000007266">
    <property type="component" value="Linkage group 3"/>
</dbReference>
<keyword evidence="6" id="KW-0862">Zinc</keyword>
<evidence type="ECO:0000256" key="6">
    <source>
        <dbReference type="ARBA" id="ARBA00022833"/>
    </source>
</evidence>
<evidence type="ECO:0000256" key="7">
    <source>
        <dbReference type="ARBA" id="ARBA00022843"/>
    </source>
</evidence>
<feature type="domain" description="C2H2-type" evidence="13">
    <location>
        <begin position="46"/>
        <end position="73"/>
    </location>
</feature>
<keyword evidence="5 12" id="KW-0863">Zinc-finger</keyword>
<dbReference type="FunFam" id="3.30.160.60:FF:002343">
    <property type="entry name" value="Zinc finger protein 33A"/>
    <property type="match status" value="1"/>
</dbReference>
<dbReference type="SUPFAM" id="SSF57667">
    <property type="entry name" value="beta-beta-alpha zinc fingers"/>
    <property type="match status" value="5"/>
</dbReference>
<proteinExistence type="predicted"/>
<evidence type="ECO:0000256" key="1">
    <source>
        <dbReference type="ARBA" id="ARBA00004123"/>
    </source>
</evidence>
<dbReference type="eggNOG" id="KOG1721">
    <property type="taxonomic scope" value="Eukaryota"/>
</dbReference>
<reference evidence="14 15" key="1">
    <citation type="journal article" date="2008" name="Nature">
        <title>The genome of the model beetle and pest Tribolium castaneum.</title>
        <authorList>
            <consortium name="Tribolium Genome Sequencing Consortium"/>
            <person name="Richards S."/>
            <person name="Gibbs R.A."/>
            <person name="Weinstock G.M."/>
            <person name="Brown S.J."/>
            <person name="Denell R."/>
            <person name="Beeman R.W."/>
            <person name="Gibbs R."/>
            <person name="Beeman R.W."/>
            <person name="Brown S.J."/>
            <person name="Bucher G."/>
            <person name="Friedrich M."/>
            <person name="Grimmelikhuijzen C.J."/>
            <person name="Klingler M."/>
            <person name="Lorenzen M."/>
            <person name="Richards S."/>
            <person name="Roth S."/>
            <person name="Schroder R."/>
            <person name="Tautz D."/>
            <person name="Zdobnov E.M."/>
            <person name="Muzny D."/>
            <person name="Gibbs R.A."/>
            <person name="Weinstock G.M."/>
            <person name="Attaway T."/>
            <person name="Bell S."/>
            <person name="Buhay C.J."/>
            <person name="Chandrabose M.N."/>
            <person name="Chavez D."/>
            <person name="Clerk-Blankenburg K.P."/>
            <person name="Cree A."/>
            <person name="Dao M."/>
            <person name="Davis C."/>
            <person name="Chacko J."/>
            <person name="Dinh H."/>
            <person name="Dugan-Rocha S."/>
            <person name="Fowler G."/>
            <person name="Garner T.T."/>
            <person name="Garnes J."/>
            <person name="Gnirke A."/>
            <person name="Hawes A."/>
            <person name="Hernandez J."/>
            <person name="Hines S."/>
            <person name="Holder M."/>
            <person name="Hume J."/>
            <person name="Jhangiani S.N."/>
            <person name="Joshi V."/>
            <person name="Khan Z.M."/>
            <person name="Jackson L."/>
            <person name="Kovar C."/>
            <person name="Kowis A."/>
            <person name="Lee S."/>
            <person name="Lewis L.R."/>
            <person name="Margolis J."/>
            <person name="Morgan M."/>
            <person name="Nazareth L.V."/>
            <person name="Nguyen N."/>
            <person name="Okwuonu G."/>
            <person name="Parker D."/>
            <person name="Richards S."/>
            <person name="Ruiz S.J."/>
            <person name="Santibanez J."/>
            <person name="Savard J."/>
            <person name="Scherer S.E."/>
            <person name="Schneider B."/>
            <person name="Sodergren E."/>
            <person name="Tautz D."/>
            <person name="Vattahil S."/>
            <person name="Villasana D."/>
            <person name="White C.S."/>
            <person name="Wright R."/>
            <person name="Park Y."/>
            <person name="Beeman R.W."/>
            <person name="Lord J."/>
            <person name="Oppert B."/>
            <person name="Lorenzen M."/>
            <person name="Brown S."/>
            <person name="Wang L."/>
            <person name="Savard J."/>
            <person name="Tautz D."/>
            <person name="Richards S."/>
            <person name="Weinstock G."/>
            <person name="Gibbs R.A."/>
            <person name="Liu Y."/>
            <person name="Worley K."/>
            <person name="Weinstock G."/>
            <person name="Elsik C.G."/>
            <person name="Reese J.T."/>
            <person name="Elhaik E."/>
            <person name="Landan G."/>
            <person name="Graur D."/>
            <person name="Arensburger P."/>
            <person name="Atkinson P."/>
            <person name="Beeman R.W."/>
            <person name="Beidler J."/>
            <person name="Brown S.J."/>
            <person name="Demuth J.P."/>
            <person name="Drury D.W."/>
            <person name="Du Y.Z."/>
            <person name="Fujiwara H."/>
            <person name="Lorenzen M."/>
            <person name="Maselli V."/>
            <person name="Osanai M."/>
            <person name="Park Y."/>
            <person name="Robertson H.M."/>
            <person name="Tu Z."/>
            <person name="Wang J.J."/>
            <person name="Wang S."/>
            <person name="Richards S."/>
            <person name="Song H."/>
            <person name="Zhang L."/>
            <person name="Sodergren E."/>
            <person name="Werner D."/>
            <person name="Stanke M."/>
            <person name="Morgenstern B."/>
            <person name="Solovyev V."/>
            <person name="Kosarev P."/>
            <person name="Brown G."/>
            <person name="Chen H.C."/>
            <person name="Ermolaeva O."/>
            <person name="Hlavina W."/>
            <person name="Kapustin Y."/>
            <person name="Kiryutin B."/>
            <person name="Kitts P."/>
            <person name="Maglott D."/>
            <person name="Pruitt K."/>
            <person name="Sapojnikov V."/>
            <person name="Souvorov A."/>
            <person name="Mackey A.J."/>
            <person name="Waterhouse R.M."/>
            <person name="Wyder S."/>
            <person name="Zdobnov E.M."/>
            <person name="Zdobnov E.M."/>
            <person name="Wyder S."/>
            <person name="Kriventseva E.V."/>
            <person name="Kadowaki T."/>
            <person name="Bork P."/>
            <person name="Aranda M."/>
            <person name="Bao R."/>
            <person name="Beermann A."/>
            <person name="Berns N."/>
            <person name="Bolognesi R."/>
            <person name="Bonneton F."/>
            <person name="Bopp D."/>
            <person name="Brown S.J."/>
            <person name="Bucher G."/>
            <person name="Butts T."/>
            <person name="Chaumot A."/>
            <person name="Denell R.E."/>
            <person name="Ferrier D.E."/>
            <person name="Friedrich M."/>
            <person name="Gordon C.M."/>
            <person name="Jindra M."/>
            <person name="Klingler M."/>
            <person name="Lan Q."/>
            <person name="Lattorff H.M."/>
            <person name="Laudet V."/>
            <person name="von Levetsow C."/>
            <person name="Liu Z."/>
            <person name="Lutz R."/>
            <person name="Lynch J.A."/>
            <person name="da Fonseca R.N."/>
            <person name="Posnien N."/>
            <person name="Reuter R."/>
            <person name="Roth S."/>
            <person name="Savard J."/>
            <person name="Schinko J.B."/>
            <person name="Schmitt C."/>
            <person name="Schoppmeier M."/>
            <person name="Schroder R."/>
            <person name="Shippy T.D."/>
            <person name="Simonnet F."/>
            <person name="Marques-Souza H."/>
            <person name="Tautz D."/>
            <person name="Tomoyasu Y."/>
            <person name="Trauner J."/>
            <person name="Van der Zee M."/>
            <person name="Vervoort M."/>
            <person name="Wittkopp N."/>
            <person name="Wimmer E.A."/>
            <person name="Yang X."/>
            <person name="Jones A.K."/>
            <person name="Sattelle D.B."/>
            <person name="Ebert P.R."/>
            <person name="Nelson D."/>
            <person name="Scott J.G."/>
            <person name="Beeman R.W."/>
            <person name="Muthukrishnan S."/>
            <person name="Kramer K.J."/>
            <person name="Arakane Y."/>
            <person name="Beeman R.W."/>
            <person name="Zhu Q."/>
            <person name="Hogenkamp D."/>
            <person name="Dixit R."/>
            <person name="Oppert B."/>
            <person name="Jiang H."/>
            <person name="Zou Z."/>
            <person name="Marshall J."/>
            <person name="Elpidina E."/>
            <person name="Vinokurov K."/>
            <person name="Oppert C."/>
            <person name="Zou Z."/>
            <person name="Evans J."/>
            <person name="Lu Z."/>
            <person name="Zhao P."/>
            <person name="Sumathipala N."/>
            <person name="Altincicek B."/>
            <person name="Vilcinskas A."/>
            <person name="Williams M."/>
            <person name="Hultmark D."/>
            <person name="Hetru C."/>
            <person name="Jiang H."/>
            <person name="Grimmelikhuijzen C.J."/>
            <person name="Hauser F."/>
            <person name="Cazzamali G."/>
            <person name="Williamson M."/>
            <person name="Park Y."/>
            <person name="Li B."/>
            <person name="Tanaka Y."/>
            <person name="Predel R."/>
            <person name="Neupert S."/>
            <person name="Schachtner J."/>
            <person name="Verleyen P."/>
            <person name="Raible F."/>
            <person name="Bork P."/>
            <person name="Friedrich M."/>
            <person name="Walden K.K."/>
            <person name="Robertson H.M."/>
            <person name="Angeli S."/>
            <person name="Foret S."/>
            <person name="Bucher G."/>
            <person name="Schuetz S."/>
            <person name="Maleszka R."/>
            <person name="Wimmer E.A."/>
            <person name="Beeman R.W."/>
            <person name="Lorenzen M."/>
            <person name="Tomoyasu Y."/>
            <person name="Miller S.C."/>
            <person name="Grossmann D."/>
            <person name="Bucher G."/>
        </authorList>
    </citation>
    <scope>NUCLEOTIDE SEQUENCE [LARGE SCALE GENOMIC DNA]</scope>
    <source>
        <strain evidence="14 15">Georgia GA2</strain>
    </source>
</reference>
<evidence type="ECO:0000256" key="5">
    <source>
        <dbReference type="ARBA" id="ARBA00022771"/>
    </source>
</evidence>
<dbReference type="PROSITE" id="PS00028">
    <property type="entry name" value="ZINC_FINGER_C2H2_1"/>
    <property type="match status" value="9"/>
</dbReference>
<comment type="subcellular location">
    <subcellularLocation>
        <location evidence="1">Nucleus</location>
    </subcellularLocation>
</comment>
<dbReference type="InterPro" id="IPR036236">
    <property type="entry name" value="Znf_C2H2_sf"/>
</dbReference>
<evidence type="ECO:0000313" key="14">
    <source>
        <dbReference type="EMBL" id="EFA01039.1"/>
    </source>
</evidence>
<feature type="domain" description="C2H2-type" evidence="13">
    <location>
        <begin position="227"/>
        <end position="254"/>
    </location>
</feature>
<feature type="domain" description="C2H2-type" evidence="13">
    <location>
        <begin position="350"/>
        <end position="377"/>
    </location>
</feature>
<keyword evidence="2" id="KW-1017">Isopeptide bond</keyword>
<feature type="domain" description="C2H2-type" evidence="13">
    <location>
        <begin position="378"/>
        <end position="405"/>
    </location>
</feature>
<reference evidence="14 15" key="2">
    <citation type="journal article" date="2010" name="Nucleic Acids Res.">
        <title>BeetleBase in 2010: revisions to provide comprehensive genomic information for Tribolium castaneum.</title>
        <authorList>
            <person name="Kim H.S."/>
            <person name="Murphy T."/>
            <person name="Xia J."/>
            <person name="Caragea D."/>
            <person name="Park Y."/>
            <person name="Beeman R.W."/>
            <person name="Lorenzen M.D."/>
            <person name="Butcher S."/>
            <person name="Manak J.R."/>
            <person name="Brown S.J."/>
        </authorList>
    </citation>
    <scope>GENOME REANNOTATION</scope>
    <source>
        <strain evidence="14 15">Georgia GA2</strain>
    </source>
</reference>
<evidence type="ECO:0000313" key="15">
    <source>
        <dbReference type="Proteomes" id="UP000007266"/>
    </source>
</evidence>
<keyword evidence="10" id="KW-0804">Transcription</keyword>
<dbReference type="InterPro" id="IPR050636">
    <property type="entry name" value="C2H2-ZF_domain-containing"/>
</dbReference>
<dbReference type="GO" id="GO:0008270">
    <property type="term" value="F:zinc ion binding"/>
    <property type="evidence" value="ECO:0007669"/>
    <property type="project" value="UniProtKB-KW"/>
</dbReference>
<evidence type="ECO:0000256" key="9">
    <source>
        <dbReference type="ARBA" id="ARBA00023125"/>
    </source>
</evidence>
<dbReference type="InParanoid" id="D6WI10"/>
<feature type="domain" description="C2H2-type" evidence="13">
    <location>
        <begin position="255"/>
        <end position="278"/>
    </location>
</feature>
<dbReference type="FunFam" id="3.30.160.60:FF:000690">
    <property type="entry name" value="Zinc finger protein 354C"/>
    <property type="match status" value="1"/>
</dbReference>
<dbReference type="PhylomeDB" id="D6WI10"/>
<feature type="domain" description="C2H2-type" evidence="13">
    <location>
        <begin position="290"/>
        <end position="318"/>
    </location>
</feature>
<name>D6WI10_TRICA</name>
<dbReference type="GO" id="GO:0005634">
    <property type="term" value="C:nucleus"/>
    <property type="evidence" value="ECO:0000318"/>
    <property type="project" value="GO_Central"/>
</dbReference>
<protein>
    <recommendedName>
        <fullName evidence="13">C2H2-type domain-containing protein</fullName>
    </recommendedName>
</protein>
<dbReference type="EMBL" id="KQ971332">
    <property type="protein sequence ID" value="EFA01039.1"/>
    <property type="molecule type" value="Genomic_DNA"/>
</dbReference>
<dbReference type="HOGENOM" id="CLU_002678_44_0_1"/>
<dbReference type="FunFam" id="3.30.160.60:FF:000624">
    <property type="entry name" value="zinc finger protein 697"/>
    <property type="match status" value="2"/>
</dbReference>
<gene>
    <name evidence="14" type="primary">GLEAN_03955</name>
    <name evidence="14" type="ORF">TcasGA2_TC003955</name>
</gene>
<evidence type="ECO:0000256" key="12">
    <source>
        <dbReference type="PROSITE-ProRule" id="PRU00042"/>
    </source>
</evidence>
<keyword evidence="9" id="KW-0238">DNA-binding</keyword>
<evidence type="ECO:0000256" key="11">
    <source>
        <dbReference type="ARBA" id="ARBA00023242"/>
    </source>
</evidence>
<dbReference type="GO" id="GO:0000785">
    <property type="term" value="C:chromatin"/>
    <property type="evidence" value="ECO:0007669"/>
    <property type="project" value="UniProtKB-ARBA"/>
</dbReference>
<feature type="domain" description="C2H2-type" evidence="13">
    <location>
        <begin position="322"/>
        <end position="349"/>
    </location>
</feature>
<keyword evidence="11" id="KW-0539">Nucleus</keyword>
<dbReference type="InterPro" id="IPR013087">
    <property type="entry name" value="Znf_C2H2_type"/>
</dbReference>
<keyword evidence="8" id="KW-0805">Transcription regulation</keyword>
<dbReference type="FunFam" id="3.30.160.60:FF:000286">
    <property type="entry name" value="Zinc finger protein 770"/>
    <property type="match status" value="1"/>
</dbReference>
<evidence type="ECO:0000256" key="8">
    <source>
        <dbReference type="ARBA" id="ARBA00023015"/>
    </source>
</evidence>
<dbReference type="GO" id="GO:0040029">
    <property type="term" value="P:epigenetic regulation of gene expression"/>
    <property type="evidence" value="ECO:0007669"/>
    <property type="project" value="UniProtKB-ARBA"/>
</dbReference>
<dbReference type="SMART" id="SM00355">
    <property type="entry name" value="ZnF_C2H2"/>
    <property type="match status" value="12"/>
</dbReference>
<dbReference type="PANTHER" id="PTHR47772">
    <property type="entry name" value="ZINC FINGER PROTEIN 200"/>
    <property type="match status" value="1"/>
</dbReference>
<dbReference type="AlphaFoldDB" id="D6WI10"/>
<organism evidence="14 15">
    <name type="scientific">Tribolium castaneum</name>
    <name type="common">Red flour beetle</name>
    <dbReference type="NCBI Taxonomy" id="7070"/>
    <lineage>
        <taxon>Eukaryota</taxon>
        <taxon>Metazoa</taxon>
        <taxon>Ecdysozoa</taxon>
        <taxon>Arthropoda</taxon>
        <taxon>Hexapoda</taxon>
        <taxon>Insecta</taxon>
        <taxon>Pterygota</taxon>
        <taxon>Neoptera</taxon>
        <taxon>Endopterygota</taxon>
        <taxon>Coleoptera</taxon>
        <taxon>Polyphaga</taxon>
        <taxon>Cucujiformia</taxon>
        <taxon>Tenebrionidae</taxon>
        <taxon>Tenebrionidae incertae sedis</taxon>
        <taxon>Tribolium</taxon>
    </lineage>
</organism>
<dbReference type="PANTHER" id="PTHR47772:SF13">
    <property type="entry name" value="GASTRULA ZINC FINGER PROTEIN XLCGF49.1-LIKE-RELATED"/>
    <property type="match status" value="1"/>
</dbReference>
<dbReference type="GO" id="GO:0000978">
    <property type="term" value="F:RNA polymerase II cis-regulatory region sequence-specific DNA binding"/>
    <property type="evidence" value="ECO:0000318"/>
    <property type="project" value="GO_Central"/>
</dbReference>
<evidence type="ECO:0000256" key="3">
    <source>
        <dbReference type="ARBA" id="ARBA00022723"/>
    </source>
</evidence>
<dbReference type="GO" id="GO:0000981">
    <property type="term" value="F:DNA-binding transcription factor activity, RNA polymerase II-specific"/>
    <property type="evidence" value="ECO:0000318"/>
    <property type="project" value="GO_Central"/>
</dbReference>
<dbReference type="FunFam" id="3.30.160.60:FF:000965">
    <property type="entry name" value="Neurotrophin receptor-interacting factor homolog"/>
    <property type="match status" value="1"/>
</dbReference>
<keyword evidence="4" id="KW-0677">Repeat</keyword>
<evidence type="ECO:0000256" key="2">
    <source>
        <dbReference type="ARBA" id="ARBA00022499"/>
    </source>
</evidence>
<keyword evidence="3" id="KW-0479">Metal-binding</keyword>
<dbReference type="GO" id="GO:0006357">
    <property type="term" value="P:regulation of transcription by RNA polymerase II"/>
    <property type="evidence" value="ECO:0000318"/>
    <property type="project" value="GO_Central"/>
</dbReference>
<dbReference type="PROSITE" id="PS50157">
    <property type="entry name" value="ZINC_FINGER_C2H2_2"/>
    <property type="match status" value="9"/>
</dbReference>
<sequence length="441" mass="50683">MTTHHTSSFDYTTSGKFSCKFCQVLTENRKNMINHIKSHGIVTTPGLCDICGKNFDDERKLALHQVVHQSEKPFSCDLCQKSFKLNRDLKAHKLTHETIRRSSSLLEKLIYGPSISITPVGSRLKTAKKRKRAKKKQVSGEILVQVIDPHKEGMLDSEPDSDPKPKSTDAVHCEICDQSYPNNVAFALHSIDHNNDNKYSCHFCEYRNSSKYHIEMHIKAHEGTTKYKCEICQKAFTVSTHAIEHKYFHTGEKPFQCEICGKHFMFSWFLTSHRRTQHWEIMTGTPLVKYDCTICNKHYTSSTGLRRHNLSKHNVEGVDSSVLCDICGKRLSSKEKLKFHRRIHTGYKPYACDICTKSFSRKEQLKEHERVHTGEKPFICNFCGKGFTQRSPLRIHERTHTGERPYICRICGKGYISKGVMDTHMKTCTAIPLYYNGVLGS</sequence>
<feature type="domain" description="C2H2-type" evidence="13">
    <location>
        <begin position="199"/>
        <end position="226"/>
    </location>
</feature>
<evidence type="ECO:0000259" key="13">
    <source>
        <dbReference type="PROSITE" id="PS50157"/>
    </source>
</evidence>
<keyword evidence="7" id="KW-0832">Ubl conjugation</keyword>
<evidence type="ECO:0000256" key="10">
    <source>
        <dbReference type="ARBA" id="ARBA00023163"/>
    </source>
</evidence>
<dbReference type="Pfam" id="PF00096">
    <property type="entry name" value="zf-C2H2"/>
    <property type="match status" value="5"/>
</dbReference>
<dbReference type="GO" id="GO:0003682">
    <property type="term" value="F:chromatin binding"/>
    <property type="evidence" value="ECO:0007669"/>
    <property type="project" value="UniProtKB-ARBA"/>
</dbReference>
<dbReference type="Gene3D" id="3.30.160.60">
    <property type="entry name" value="Classic Zinc Finger"/>
    <property type="match status" value="9"/>
</dbReference>
<keyword evidence="15" id="KW-1185">Reference proteome</keyword>